<evidence type="ECO:0000256" key="4">
    <source>
        <dbReference type="ARBA" id="ARBA00022519"/>
    </source>
</evidence>
<dbReference type="EMBL" id="CP017269">
    <property type="protein sequence ID" value="AOT71508.1"/>
    <property type="molecule type" value="Genomic_DNA"/>
</dbReference>
<comment type="subcellular location">
    <subcellularLocation>
        <location evidence="1">Cell inner membrane</location>
        <topology evidence="1">Multi-pass membrane protein</topology>
    </subcellularLocation>
</comment>
<evidence type="ECO:0000256" key="5">
    <source>
        <dbReference type="ARBA" id="ARBA00022692"/>
    </source>
</evidence>
<sequence>MEILKKLDALAFKAIRTFAGIAMVLLTAVIIIQILARYVFKVSIGGIEETPIFLMMISVWLSAIIVAREDGHVKIDLIDLMIKNKKILYILKTVLRCLTTVVLGIYAKFALDYLISSMRLGDTTPGLGIPVWTMHSFVFISAFFMTLYYLINSIKAIKEVWEWR</sequence>
<evidence type="ECO:0000256" key="2">
    <source>
        <dbReference type="ARBA" id="ARBA00022448"/>
    </source>
</evidence>
<reference evidence="11 12" key="1">
    <citation type="submission" date="2016-09" db="EMBL/GenBank/DDBJ databases">
        <title>Genomic analysis reveals versatility of anaerobic energy metabolism of Geosporobacter ferrireducens IRF9 of phylum Firmicutes.</title>
        <authorList>
            <person name="Kim S.-J."/>
        </authorList>
    </citation>
    <scope>NUCLEOTIDE SEQUENCE [LARGE SCALE GENOMIC DNA]</scope>
    <source>
        <strain evidence="11 12">IRF9</strain>
    </source>
</reference>
<dbReference type="PANTHER" id="PTHR35011:SF4">
    <property type="entry name" value="SLL1102 PROTEIN"/>
    <property type="match status" value="1"/>
</dbReference>
<evidence type="ECO:0000256" key="1">
    <source>
        <dbReference type="ARBA" id="ARBA00004429"/>
    </source>
</evidence>
<keyword evidence="12" id="KW-1185">Reference proteome</keyword>
<evidence type="ECO:0000256" key="6">
    <source>
        <dbReference type="ARBA" id="ARBA00022989"/>
    </source>
</evidence>
<organism evidence="11 12">
    <name type="scientific">Geosporobacter ferrireducens</name>
    <dbReference type="NCBI Taxonomy" id="1424294"/>
    <lineage>
        <taxon>Bacteria</taxon>
        <taxon>Bacillati</taxon>
        <taxon>Bacillota</taxon>
        <taxon>Clostridia</taxon>
        <taxon>Peptostreptococcales</taxon>
        <taxon>Thermotaleaceae</taxon>
        <taxon>Geosporobacter</taxon>
    </lineage>
</organism>
<protein>
    <recommendedName>
        <fullName evidence="10">Tripartite ATP-independent periplasmic transporters DctQ component domain-containing protein</fullName>
    </recommendedName>
</protein>
<keyword evidence="7 9" id="KW-0472">Membrane</keyword>
<name>A0A1D8GKR0_9FIRM</name>
<evidence type="ECO:0000313" key="12">
    <source>
        <dbReference type="Proteomes" id="UP000095743"/>
    </source>
</evidence>
<dbReference type="Proteomes" id="UP000095743">
    <property type="component" value="Chromosome"/>
</dbReference>
<keyword evidence="2" id="KW-0813">Transport</keyword>
<dbReference type="InterPro" id="IPR055348">
    <property type="entry name" value="DctQ"/>
</dbReference>
<evidence type="ECO:0000256" key="8">
    <source>
        <dbReference type="ARBA" id="ARBA00038436"/>
    </source>
</evidence>
<evidence type="ECO:0000256" key="3">
    <source>
        <dbReference type="ARBA" id="ARBA00022475"/>
    </source>
</evidence>
<dbReference type="KEGG" id="gfe:Gferi_19415"/>
<feature type="transmembrane region" description="Helical" evidence="9">
    <location>
        <begin position="89"/>
        <end position="109"/>
    </location>
</feature>
<dbReference type="RefSeq" id="WP_069979430.1">
    <property type="nucleotide sequence ID" value="NZ_CP017269.1"/>
</dbReference>
<dbReference type="InterPro" id="IPR007387">
    <property type="entry name" value="TRAP_DctQ"/>
</dbReference>
<dbReference type="GO" id="GO:0005886">
    <property type="term" value="C:plasma membrane"/>
    <property type="evidence" value="ECO:0007669"/>
    <property type="project" value="UniProtKB-SubCell"/>
</dbReference>
<evidence type="ECO:0000313" key="11">
    <source>
        <dbReference type="EMBL" id="AOT71508.1"/>
    </source>
</evidence>
<dbReference type="STRING" id="1424294.Gferi_19415"/>
<dbReference type="Pfam" id="PF04290">
    <property type="entry name" value="DctQ"/>
    <property type="match status" value="1"/>
</dbReference>
<keyword evidence="6 9" id="KW-1133">Transmembrane helix</keyword>
<evidence type="ECO:0000259" key="10">
    <source>
        <dbReference type="Pfam" id="PF04290"/>
    </source>
</evidence>
<comment type="similarity">
    <text evidence="8">Belongs to the TRAP transporter small permease family.</text>
</comment>
<keyword evidence="4" id="KW-0997">Cell inner membrane</keyword>
<feature type="transmembrane region" description="Helical" evidence="9">
    <location>
        <begin position="129"/>
        <end position="151"/>
    </location>
</feature>
<evidence type="ECO:0000256" key="7">
    <source>
        <dbReference type="ARBA" id="ARBA00023136"/>
    </source>
</evidence>
<feature type="transmembrane region" description="Helical" evidence="9">
    <location>
        <begin position="21"/>
        <end position="40"/>
    </location>
</feature>
<keyword evidence="5 9" id="KW-0812">Transmembrane</keyword>
<keyword evidence="3" id="KW-1003">Cell membrane</keyword>
<dbReference type="AlphaFoldDB" id="A0A1D8GKR0"/>
<proteinExistence type="inferred from homology"/>
<feature type="transmembrane region" description="Helical" evidence="9">
    <location>
        <begin position="52"/>
        <end position="68"/>
    </location>
</feature>
<dbReference type="PANTHER" id="PTHR35011">
    <property type="entry name" value="2,3-DIKETO-L-GULONATE TRAP TRANSPORTER SMALL PERMEASE PROTEIN YIAM"/>
    <property type="match status" value="1"/>
</dbReference>
<feature type="domain" description="Tripartite ATP-independent periplasmic transporters DctQ component" evidence="10">
    <location>
        <begin position="26"/>
        <end position="158"/>
    </location>
</feature>
<gene>
    <name evidence="11" type="ORF">Gferi_19415</name>
</gene>
<accession>A0A1D8GKR0</accession>
<evidence type="ECO:0000256" key="9">
    <source>
        <dbReference type="SAM" id="Phobius"/>
    </source>
</evidence>